<reference evidence="1 2" key="1">
    <citation type="submission" date="2019-08" db="EMBL/GenBank/DDBJ databases">
        <title>Microbe sample from Colwellia echini.</title>
        <authorList>
            <person name="Christiansen L."/>
            <person name="Pathiraja D."/>
            <person name="Schultz-Johansen M."/>
            <person name="Choi I.-G."/>
            <person name="Stougaard P."/>
        </authorList>
    </citation>
    <scope>NUCLEOTIDE SEQUENCE [LARGE SCALE GENOMIC DNA]</scope>
    <source>
        <strain evidence="1 2">A3</strain>
    </source>
</reference>
<dbReference type="RefSeq" id="WP_101344282.1">
    <property type="nucleotide sequence ID" value="NZ_PJAI02000005.1"/>
</dbReference>
<dbReference type="Proteomes" id="UP000815846">
    <property type="component" value="Unassembled WGS sequence"/>
</dbReference>
<protein>
    <submittedName>
        <fullName evidence="1">Uncharacterized protein</fullName>
    </submittedName>
</protein>
<comment type="caution">
    <text evidence="1">The sequence shown here is derived from an EMBL/GenBank/DDBJ whole genome shotgun (WGS) entry which is preliminary data.</text>
</comment>
<keyword evidence="2" id="KW-1185">Reference proteome</keyword>
<proteinExistence type="predicted"/>
<organism evidence="1 2">
    <name type="scientific">Colwellia echini</name>
    <dbReference type="NCBI Taxonomy" id="1982103"/>
    <lineage>
        <taxon>Bacteria</taxon>
        <taxon>Pseudomonadati</taxon>
        <taxon>Pseudomonadota</taxon>
        <taxon>Gammaproteobacteria</taxon>
        <taxon>Alteromonadales</taxon>
        <taxon>Colwelliaceae</taxon>
        <taxon>Colwellia</taxon>
    </lineage>
</organism>
<evidence type="ECO:0000313" key="2">
    <source>
        <dbReference type="Proteomes" id="UP000815846"/>
    </source>
</evidence>
<evidence type="ECO:0000313" key="1">
    <source>
        <dbReference type="EMBL" id="TYK66166.1"/>
    </source>
</evidence>
<sequence length="203" mass="23058">MSSLSANASLKEINAYKKQLNWGEVSAIYQLFSSSLSDLDGILTHGFDSAYKQVLNPNSWNLALLGKTIKTSGKFTMQYKPQISLRHEFNDMGYELHCYPVVDGEIITQAMSNNEKCPFMQWIPEKMQMLFRLNSFVAFAIYCFQSGDEADKALLRFAHLKVVSLIAKLNESFQIDVVKGYSIAEFYQEIAKRNGDILIQTPN</sequence>
<dbReference type="EMBL" id="PJAI02000005">
    <property type="protein sequence ID" value="TYK66166.1"/>
    <property type="molecule type" value="Genomic_DNA"/>
</dbReference>
<name>A0ABY3MY66_9GAMM</name>
<gene>
    <name evidence="1" type="ORF">CWS31_006040</name>
</gene>
<accession>A0ABY3MY66</accession>